<protein>
    <submittedName>
        <fullName evidence="3">Soluble quino protein glucose dehydrogenase</fullName>
    </submittedName>
</protein>
<feature type="signal peptide" evidence="1">
    <location>
        <begin position="1"/>
        <end position="24"/>
    </location>
</feature>
<evidence type="ECO:0000256" key="1">
    <source>
        <dbReference type="SAM" id="SignalP"/>
    </source>
</evidence>
<dbReference type="OrthoDB" id="507128at2759"/>
<dbReference type="InterPro" id="IPR011041">
    <property type="entry name" value="Quinoprot_gluc/sorb_DH_b-prop"/>
</dbReference>
<name>A0A9P4S7M2_9PEZI</name>
<dbReference type="SUPFAM" id="SSF50952">
    <property type="entry name" value="Soluble quinoprotein glucose dehydrogenase"/>
    <property type="match status" value="1"/>
</dbReference>
<feature type="chain" id="PRO_5040345055" evidence="1">
    <location>
        <begin position="25"/>
        <end position="427"/>
    </location>
</feature>
<keyword evidence="1" id="KW-0732">Signal</keyword>
<sequence length="427" mass="45876">MAPIRSLLSGIMAVGMLLLPSVVAQCQNINPANPVTMASGYQSRVILNGLRTPRGIIFDNEGNLLVVEQGGAGVRYIKLTDNGGINVCVQSSKQLINDAALNHGIALSVDGKTLFVSSRESVFSYPYDGVAGTVGTRKTLISGMSQSGAHLSRTLLIPRSSPDTLLVSRGSQENIDQATNQISGGRSMIRMFSISQISNSPVQYTTGGELLGWGLRNSVGVGENPADGGIWSVENSVDDMRRLNQDVHNDNPGEELNYHGILNDTASPERGGNYGYPKCFAAWNPNGLPSNQNIRVGTQFLMGSPSGSDTDAMCANDRIAPRLTFPSHTAPLDVRFKADGSAAFISFHGSWNRQPPDGYRLSRIEFSAGQPREPPTSTTAAVNIMWNANNANCPYRCFRPVGLAFDRTGRLFMTSDQSNEIFVITGA</sequence>
<dbReference type="EMBL" id="MU006099">
    <property type="protein sequence ID" value="KAF2837424.1"/>
    <property type="molecule type" value="Genomic_DNA"/>
</dbReference>
<dbReference type="Pfam" id="PF22807">
    <property type="entry name" value="TrAA12"/>
    <property type="match status" value="1"/>
</dbReference>
<keyword evidence="4" id="KW-1185">Reference proteome</keyword>
<proteinExistence type="predicted"/>
<comment type="caution">
    <text evidence="3">The sequence shown here is derived from an EMBL/GenBank/DDBJ whole genome shotgun (WGS) entry which is preliminary data.</text>
</comment>
<dbReference type="InterPro" id="IPR054539">
    <property type="entry name" value="Beta-prop_PDH"/>
</dbReference>
<evidence type="ECO:0000259" key="2">
    <source>
        <dbReference type="Pfam" id="PF22807"/>
    </source>
</evidence>
<dbReference type="InterPro" id="IPR011042">
    <property type="entry name" value="6-blade_b-propeller_TolB-like"/>
</dbReference>
<dbReference type="Proteomes" id="UP000799429">
    <property type="component" value="Unassembled WGS sequence"/>
</dbReference>
<dbReference type="Gene3D" id="2.120.10.30">
    <property type="entry name" value="TolB, C-terminal domain"/>
    <property type="match status" value="1"/>
</dbReference>
<dbReference type="AlphaFoldDB" id="A0A9P4S7M2"/>
<organism evidence="3 4">
    <name type="scientific">Patellaria atrata CBS 101060</name>
    <dbReference type="NCBI Taxonomy" id="1346257"/>
    <lineage>
        <taxon>Eukaryota</taxon>
        <taxon>Fungi</taxon>
        <taxon>Dikarya</taxon>
        <taxon>Ascomycota</taxon>
        <taxon>Pezizomycotina</taxon>
        <taxon>Dothideomycetes</taxon>
        <taxon>Dothideomycetes incertae sedis</taxon>
        <taxon>Patellariales</taxon>
        <taxon>Patellariaceae</taxon>
        <taxon>Patellaria</taxon>
    </lineage>
</organism>
<accession>A0A9P4S7M2</accession>
<reference evidence="3" key="1">
    <citation type="journal article" date="2020" name="Stud. Mycol.">
        <title>101 Dothideomycetes genomes: a test case for predicting lifestyles and emergence of pathogens.</title>
        <authorList>
            <person name="Haridas S."/>
            <person name="Albert R."/>
            <person name="Binder M."/>
            <person name="Bloem J."/>
            <person name="Labutti K."/>
            <person name="Salamov A."/>
            <person name="Andreopoulos B."/>
            <person name="Baker S."/>
            <person name="Barry K."/>
            <person name="Bills G."/>
            <person name="Bluhm B."/>
            <person name="Cannon C."/>
            <person name="Castanera R."/>
            <person name="Culley D."/>
            <person name="Daum C."/>
            <person name="Ezra D."/>
            <person name="Gonzalez J."/>
            <person name="Henrissat B."/>
            <person name="Kuo A."/>
            <person name="Liang C."/>
            <person name="Lipzen A."/>
            <person name="Lutzoni F."/>
            <person name="Magnuson J."/>
            <person name="Mondo S."/>
            <person name="Nolan M."/>
            <person name="Ohm R."/>
            <person name="Pangilinan J."/>
            <person name="Park H.-J."/>
            <person name="Ramirez L."/>
            <person name="Alfaro M."/>
            <person name="Sun H."/>
            <person name="Tritt A."/>
            <person name="Yoshinaga Y."/>
            <person name="Zwiers L.-H."/>
            <person name="Turgeon B."/>
            <person name="Goodwin S."/>
            <person name="Spatafora J."/>
            <person name="Crous P."/>
            <person name="Grigoriev I."/>
        </authorList>
    </citation>
    <scope>NUCLEOTIDE SEQUENCE</scope>
    <source>
        <strain evidence="3">CBS 101060</strain>
    </source>
</reference>
<feature type="domain" description="Pyrroloquinoline quinone-dependent pyranose dehydrogenase beta-propeller" evidence="2">
    <location>
        <begin position="36"/>
        <end position="426"/>
    </location>
</feature>
<evidence type="ECO:0000313" key="4">
    <source>
        <dbReference type="Proteomes" id="UP000799429"/>
    </source>
</evidence>
<evidence type="ECO:0000313" key="3">
    <source>
        <dbReference type="EMBL" id="KAF2837424.1"/>
    </source>
</evidence>
<gene>
    <name evidence="3" type="ORF">M501DRAFT_937280</name>
</gene>